<organism evidence="4 5">
    <name type="scientific">Methylobacterium oryzae CBMB20</name>
    <dbReference type="NCBI Taxonomy" id="693986"/>
    <lineage>
        <taxon>Bacteria</taxon>
        <taxon>Pseudomonadati</taxon>
        <taxon>Pseudomonadota</taxon>
        <taxon>Alphaproteobacteria</taxon>
        <taxon>Hyphomicrobiales</taxon>
        <taxon>Methylobacteriaceae</taxon>
        <taxon>Methylobacterium</taxon>
    </lineage>
</organism>
<dbReference type="GO" id="GO:0102971">
    <property type="term" value="F:phosphinothricin N-acetyltransferase activity"/>
    <property type="evidence" value="ECO:0007669"/>
    <property type="project" value="UniProtKB-EC"/>
</dbReference>
<proteinExistence type="predicted"/>
<dbReference type="eggNOG" id="COG3153">
    <property type="taxonomic scope" value="Bacteria"/>
</dbReference>
<dbReference type="PROSITE" id="PS51186">
    <property type="entry name" value="GNAT"/>
    <property type="match status" value="1"/>
</dbReference>
<dbReference type="KEGG" id="mor:MOC_5344"/>
<dbReference type="Proteomes" id="UP000029492">
    <property type="component" value="Chromosome"/>
</dbReference>
<dbReference type="STRING" id="693986.MOC_5344"/>
<keyword evidence="2 4" id="KW-0012">Acyltransferase</keyword>
<dbReference type="InterPro" id="IPR000182">
    <property type="entry name" value="GNAT_dom"/>
</dbReference>
<gene>
    <name evidence="4" type="ORF">MOC_5344</name>
</gene>
<sequence length="183" mass="19336">MIEIRAEHVHDVPARERLLDACFPGNRHAKTSERLREGRRPARGLAFAAIRGGRLVGTLRLWHVEAGLARPALLLGPLAVDPAIQGQGLGSVMMQAALGRAEALGHGAVLLVGDAPYYARFGFDRALAEGLTLPGPFERERFLGLELRAGALAGVEGMVRATGVQSPVGAVANEAGVARRRAA</sequence>
<feature type="domain" description="N-acetyltransferase" evidence="3">
    <location>
        <begin position="2"/>
        <end position="144"/>
    </location>
</feature>
<evidence type="ECO:0000313" key="4">
    <source>
        <dbReference type="EMBL" id="AIQ93099.1"/>
    </source>
</evidence>
<evidence type="ECO:0000256" key="2">
    <source>
        <dbReference type="ARBA" id="ARBA00023315"/>
    </source>
</evidence>
<dbReference type="AlphaFoldDB" id="A0A089QES2"/>
<name>A0A089QES2_9HYPH</name>
<keyword evidence="1 4" id="KW-0808">Transferase</keyword>
<evidence type="ECO:0000259" key="3">
    <source>
        <dbReference type="PROSITE" id="PS51186"/>
    </source>
</evidence>
<dbReference type="EMBL" id="CP003811">
    <property type="protein sequence ID" value="AIQ93099.1"/>
    <property type="molecule type" value="Genomic_DNA"/>
</dbReference>
<reference evidence="4 5" key="1">
    <citation type="journal article" date="2014" name="PLoS ONE">
        <title>Genome Information of Methylobacterium oryzae, a Plant-Probiotic Methylotroph in the Phyllosphere.</title>
        <authorList>
            <person name="Kwak M.J."/>
            <person name="Jeong H."/>
            <person name="Madhaiyan M."/>
            <person name="Lee Y."/>
            <person name="Sa T.M."/>
            <person name="Oh T.K."/>
            <person name="Kim J.F."/>
        </authorList>
    </citation>
    <scope>NUCLEOTIDE SEQUENCE [LARGE SCALE GENOMIC DNA]</scope>
    <source>
        <strain evidence="4 5">CBMB20</strain>
    </source>
</reference>
<dbReference type="PANTHER" id="PTHR43877:SF1">
    <property type="entry name" value="ACETYLTRANSFERASE"/>
    <property type="match status" value="1"/>
</dbReference>
<keyword evidence="5" id="KW-1185">Reference proteome</keyword>
<dbReference type="InterPro" id="IPR016181">
    <property type="entry name" value="Acyl_CoA_acyltransferase"/>
</dbReference>
<dbReference type="Gene3D" id="3.40.630.30">
    <property type="match status" value="1"/>
</dbReference>
<dbReference type="InterPro" id="IPR050832">
    <property type="entry name" value="Bact_Acetyltransf"/>
</dbReference>
<dbReference type="SUPFAM" id="SSF55729">
    <property type="entry name" value="Acyl-CoA N-acyltransferases (Nat)"/>
    <property type="match status" value="1"/>
</dbReference>
<evidence type="ECO:0000313" key="5">
    <source>
        <dbReference type="Proteomes" id="UP000029492"/>
    </source>
</evidence>
<evidence type="ECO:0000256" key="1">
    <source>
        <dbReference type="ARBA" id="ARBA00022679"/>
    </source>
</evidence>
<protein>
    <submittedName>
        <fullName evidence="4">GCN5-related N-acetyltransferase</fullName>
        <ecNumber evidence="4">2.3.1.183</ecNumber>
    </submittedName>
</protein>
<dbReference type="EC" id="2.3.1.183" evidence="4"/>
<dbReference type="CDD" id="cd04301">
    <property type="entry name" value="NAT_SF"/>
    <property type="match status" value="1"/>
</dbReference>
<dbReference type="Pfam" id="PF00583">
    <property type="entry name" value="Acetyltransf_1"/>
    <property type="match status" value="1"/>
</dbReference>
<dbReference type="HOGENOM" id="CLU_081840_0_1_5"/>
<dbReference type="RefSeq" id="WP_043379117.1">
    <property type="nucleotide sequence ID" value="NZ_CP003811.1"/>
</dbReference>
<dbReference type="PANTHER" id="PTHR43877">
    <property type="entry name" value="AMINOALKYLPHOSPHONATE N-ACETYLTRANSFERASE-RELATED-RELATED"/>
    <property type="match status" value="1"/>
</dbReference>
<accession>A0A089QES2</accession>